<gene>
    <name evidence="3" type="ORF">JQ619_03685</name>
</gene>
<feature type="signal peptide" evidence="1">
    <location>
        <begin position="1"/>
        <end position="27"/>
    </location>
</feature>
<dbReference type="InterPro" id="IPR028096">
    <property type="entry name" value="EfeO_Cupredoxin"/>
</dbReference>
<protein>
    <submittedName>
        <fullName evidence="3">Cupredoxin domain-containing protein</fullName>
    </submittedName>
</protein>
<feature type="domain" description="EfeO-type cupredoxin-like" evidence="2">
    <location>
        <begin position="17"/>
        <end position="114"/>
    </location>
</feature>
<dbReference type="InterPro" id="IPR008972">
    <property type="entry name" value="Cupredoxin"/>
</dbReference>
<evidence type="ECO:0000256" key="1">
    <source>
        <dbReference type="SAM" id="SignalP"/>
    </source>
</evidence>
<accession>A0ABS5G0Q7</accession>
<comment type="caution">
    <text evidence="3">The sequence shown here is derived from an EMBL/GenBank/DDBJ whole genome shotgun (WGS) entry which is preliminary data.</text>
</comment>
<feature type="chain" id="PRO_5047330162" evidence="1">
    <location>
        <begin position="28"/>
        <end position="115"/>
    </location>
</feature>
<organism evidence="3 4">
    <name type="scientific">Bradyrhizobium denitrificans</name>
    <dbReference type="NCBI Taxonomy" id="2734912"/>
    <lineage>
        <taxon>Bacteria</taxon>
        <taxon>Pseudomonadati</taxon>
        <taxon>Pseudomonadota</taxon>
        <taxon>Alphaproteobacteria</taxon>
        <taxon>Hyphomicrobiales</taxon>
        <taxon>Nitrobacteraceae</taxon>
        <taxon>Bradyrhizobium</taxon>
    </lineage>
</organism>
<sequence>MLVDVVRKLMVVAGSLGVMLAMTQAQADGRNEICLTYANGQFEPKEPTVPADAPLTIRVKNLDAKAMEFESETLKIEKVVAGNSEAVLNVRAVKSGRYEFHNDFNEKARGFLIVQ</sequence>
<dbReference type="SUPFAM" id="SSF49503">
    <property type="entry name" value="Cupredoxins"/>
    <property type="match status" value="1"/>
</dbReference>
<evidence type="ECO:0000313" key="3">
    <source>
        <dbReference type="EMBL" id="MBR1134858.1"/>
    </source>
</evidence>
<proteinExistence type="predicted"/>
<dbReference type="Pfam" id="PF13473">
    <property type="entry name" value="Cupredoxin_1"/>
    <property type="match status" value="1"/>
</dbReference>
<keyword evidence="1" id="KW-0732">Signal</keyword>
<dbReference type="Proteomes" id="UP001314635">
    <property type="component" value="Unassembled WGS sequence"/>
</dbReference>
<reference evidence="4" key="1">
    <citation type="journal article" date="2021" name="ISME J.">
        <title>Evolutionary origin and ecological implication of a unique nif island in free-living Bradyrhizobium lineages.</title>
        <authorList>
            <person name="Tao J."/>
        </authorList>
    </citation>
    <scope>NUCLEOTIDE SEQUENCE [LARGE SCALE GENOMIC DNA]</scope>
    <source>
        <strain evidence="4">SZCCT0094</strain>
    </source>
</reference>
<dbReference type="RefSeq" id="WP_012040650.1">
    <property type="nucleotide sequence ID" value="NZ_JABFDP010000018.1"/>
</dbReference>
<dbReference type="Gene3D" id="2.60.40.420">
    <property type="entry name" value="Cupredoxins - blue copper proteins"/>
    <property type="match status" value="1"/>
</dbReference>
<dbReference type="EMBL" id="JAFCLK010000003">
    <property type="protein sequence ID" value="MBR1134858.1"/>
    <property type="molecule type" value="Genomic_DNA"/>
</dbReference>
<keyword evidence="4" id="KW-1185">Reference proteome</keyword>
<name>A0ABS5G0Q7_9BRAD</name>
<evidence type="ECO:0000259" key="2">
    <source>
        <dbReference type="Pfam" id="PF13473"/>
    </source>
</evidence>
<evidence type="ECO:0000313" key="4">
    <source>
        <dbReference type="Proteomes" id="UP001314635"/>
    </source>
</evidence>